<evidence type="ECO:0008006" key="5">
    <source>
        <dbReference type="Google" id="ProtNLM"/>
    </source>
</evidence>
<sequence>MTATPKAQDLRIRALQVSEPVARLARRPVPRAGEVTGDLAGIYTHSVAIRIHDVAGPVLVSLAESPVDAVCQARVSSASMRRMRSADLGSPVVLRVGGHDVVATRMVPSGMPRPFEAPPSWFDSVEGDTYGRPRLERAARALATDRDADALGELCGLGIGLTPSGDDALVGLIAASTCAGLGARARRRLAGRLRAGRETGRTTETALSSLRLALAGDFSPPVLDLLRALTGAGSSAENPPEADAVDRLAHHGHSSGADLMAGINALAAMTRTTAMSCTPEVSEEGEAS</sequence>
<dbReference type="Proteomes" id="UP000075221">
    <property type="component" value="Chromosome"/>
</dbReference>
<reference evidence="2 4" key="1">
    <citation type="journal article" date="2016" name="Plant Dis.">
        <title>Improved production of propionic acid using genome shuffling.</title>
        <authorList>
            <person name="Luna-Flores C.H."/>
            <person name="Palfreyman R.W."/>
            <person name="Kromer J.O."/>
            <person name="Nielsen L.K."/>
            <person name="Marcellin E."/>
        </authorList>
    </citation>
    <scope>NUCLEOTIDE SEQUENCE [LARGE SCALE GENOMIC DNA]</scope>
    <source>
        <strain evidence="2 4">F3E8</strain>
    </source>
</reference>
<evidence type="ECO:0000313" key="4">
    <source>
        <dbReference type="Proteomes" id="UP000178666"/>
    </source>
</evidence>
<reference evidence="1 3" key="2">
    <citation type="submission" date="2016-02" db="EMBL/GenBank/DDBJ databases">
        <title>Complete Genome Sequence of Propionibacterium acidipropionici ATCC 55737.</title>
        <authorList>
            <person name="Luna Flores C.H."/>
            <person name="Nielsen L.K."/>
            <person name="Marcellin E."/>
        </authorList>
    </citation>
    <scope>NUCLEOTIDE SEQUENCE [LARGE SCALE GENOMIC DNA]</scope>
    <source>
        <strain evidence="1 3">ATCC 55737</strain>
    </source>
</reference>
<dbReference type="AlphaFoldDB" id="A0AAC8YGG7"/>
<protein>
    <recommendedName>
        <fullName evidence="5">DUF2877 domain-containing protein</fullName>
    </recommendedName>
</protein>
<evidence type="ECO:0000313" key="3">
    <source>
        <dbReference type="Proteomes" id="UP000075221"/>
    </source>
</evidence>
<keyword evidence="4" id="KW-1185">Reference proteome</keyword>
<dbReference type="Proteomes" id="UP000178666">
    <property type="component" value="Chromosome"/>
</dbReference>
<organism evidence="1 3">
    <name type="scientific">Acidipropionibacterium acidipropionici</name>
    <dbReference type="NCBI Taxonomy" id="1748"/>
    <lineage>
        <taxon>Bacteria</taxon>
        <taxon>Bacillati</taxon>
        <taxon>Actinomycetota</taxon>
        <taxon>Actinomycetes</taxon>
        <taxon>Propionibacteriales</taxon>
        <taxon>Propionibacteriaceae</taxon>
        <taxon>Acidipropionibacterium</taxon>
    </lineage>
</organism>
<dbReference type="InterPro" id="IPR021530">
    <property type="entry name" value="AllH-like"/>
</dbReference>
<dbReference type="RefSeq" id="WP_062820059.1">
    <property type="nucleotide sequence ID" value="NZ_CP014352.1"/>
</dbReference>
<dbReference type="EMBL" id="CP015970">
    <property type="protein sequence ID" value="AOZ47602.1"/>
    <property type="molecule type" value="Genomic_DNA"/>
</dbReference>
<evidence type="ECO:0000313" key="2">
    <source>
        <dbReference type="EMBL" id="AOZ47602.1"/>
    </source>
</evidence>
<name>A0AAC8YGG7_9ACTN</name>
<accession>A0AAC8YGG7</accession>
<evidence type="ECO:0000313" key="1">
    <source>
        <dbReference type="EMBL" id="AMS06140.1"/>
    </source>
</evidence>
<dbReference type="EMBL" id="CP014352">
    <property type="protein sequence ID" value="AMS06140.1"/>
    <property type="molecule type" value="Genomic_DNA"/>
</dbReference>
<proteinExistence type="predicted"/>
<gene>
    <name evidence="2" type="ORF">A8L58_13985</name>
    <name evidence="1" type="ORF">AXH35_12535</name>
</gene>
<dbReference type="Pfam" id="PF11392">
    <property type="entry name" value="AllH"/>
    <property type="match status" value="1"/>
</dbReference>